<evidence type="ECO:0000313" key="2">
    <source>
        <dbReference type="EMBL" id="VDM66344.1"/>
    </source>
</evidence>
<dbReference type="AlphaFoldDB" id="A0A3P7IL74"/>
<feature type="transmembrane region" description="Helical" evidence="1">
    <location>
        <begin position="40"/>
        <end position="60"/>
    </location>
</feature>
<proteinExistence type="predicted"/>
<keyword evidence="1" id="KW-0812">Transmembrane</keyword>
<evidence type="ECO:0000313" key="3">
    <source>
        <dbReference type="Proteomes" id="UP000270094"/>
    </source>
</evidence>
<gene>
    <name evidence="2" type="ORF">SVUK_LOCUS1342</name>
</gene>
<feature type="transmembrane region" description="Helical" evidence="1">
    <location>
        <begin position="72"/>
        <end position="100"/>
    </location>
</feature>
<keyword evidence="1" id="KW-1133">Transmembrane helix</keyword>
<feature type="transmembrane region" description="Helical" evidence="1">
    <location>
        <begin position="158"/>
        <end position="178"/>
    </location>
</feature>
<evidence type="ECO:0000256" key="1">
    <source>
        <dbReference type="SAM" id="Phobius"/>
    </source>
</evidence>
<accession>A0A3P7IL74</accession>
<protein>
    <recommendedName>
        <fullName evidence="4">Serpentine receptor class gamma</fullName>
    </recommendedName>
</protein>
<feature type="transmembrane region" description="Helical" evidence="1">
    <location>
        <begin position="124"/>
        <end position="146"/>
    </location>
</feature>
<reference evidence="2 3" key="1">
    <citation type="submission" date="2018-11" db="EMBL/GenBank/DDBJ databases">
        <authorList>
            <consortium name="Pathogen Informatics"/>
        </authorList>
    </citation>
    <scope>NUCLEOTIDE SEQUENCE [LARGE SCALE GENOMIC DNA]</scope>
</reference>
<keyword evidence="3" id="KW-1185">Reference proteome</keyword>
<feature type="transmembrane region" description="Helical" evidence="1">
    <location>
        <begin position="7"/>
        <end position="28"/>
    </location>
</feature>
<dbReference type="EMBL" id="UYYB01002611">
    <property type="protein sequence ID" value="VDM66344.1"/>
    <property type="molecule type" value="Genomic_DNA"/>
</dbReference>
<dbReference type="Proteomes" id="UP000270094">
    <property type="component" value="Unassembled WGS sequence"/>
</dbReference>
<dbReference type="SUPFAM" id="SSF81321">
    <property type="entry name" value="Family A G protein-coupled receptor-like"/>
    <property type="match status" value="1"/>
</dbReference>
<evidence type="ECO:0008006" key="4">
    <source>
        <dbReference type="Google" id="ProtNLM"/>
    </source>
</evidence>
<feature type="transmembrane region" description="Helical" evidence="1">
    <location>
        <begin position="190"/>
        <end position="213"/>
    </location>
</feature>
<sequence length="246" mass="28152">MAVFSVLYYVGSVICYITSITLSVNDLLNRIVGSNHQSSQFAFIATNIFLAAHRLLYAIFPFHTQKMLSKNFLKLCIALIIAFYIAYTILIMTPLASVMYCSSQLFFYFDERPLTGLAVKMNQIFNFAAGIVSISLYTIIFATLFLKGNLTFKKNHEIQMTVQAAVVSAIELIFFLYWEYGPPLKIPAFWLYVCDGYTILIYFDVLILPYLILNRSVKTELKNILFGRRGSLIAIIFSHTPLQIYR</sequence>
<organism evidence="2 3">
    <name type="scientific">Strongylus vulgaris</name>
    <name type="common">Blood worm</name>
    <dbReference type="NCBI Taxonomy" id="40348"/>
    <lineage>
        <taxon>Eukaryota</taxon>
        <taxon>Metazoa</taxon>
        <taxon>Ecdysozoa</taxon>
        <taxon>Nematoda</taxon>
        <taxon>Chromadorea</taxon>
        <taxon>Rhabditida</taxon>
        <taxon>Rhabditina</taxon>
        <taxon>Rhabditomorpha</taxon>
        <taxon>Strongyloidea</taxon>
        <taxon>Strongylidae</taxon>
        <taxon>Strongylus</taxon>
    </lineage>
</organism>
<name>A0A3P7IL74_STRVU</name>
<dbReference type="OrthoDB" id="5827259at2759"/>
<keyword evidence="1" id="KW-0472">Membrane</keyword>